<dbReference type="AlphaFoldDB" id="A0A5C6CVK8"/>
<keyword evidence="3" id="KW-0413">Isomerase</keyword>
<evidence type="ECO:0000259" key="2">
    <source>
        <dbReference type="Pfam" id="PF00849"/>
    </source>
</evidence>
<feature type="domain" description="Pseudouridine synthase RsuA/RluA-like" evidence="2">
    <location>
        <begin position="16"/>
        <end position="166"/>
    </location>
</feature>
<sequence>MTIADKVNVLWDGESMLAVEKSAGLSTQAPPGAESLESRLRTQLSDRSDYLAVVHRLDRPVSGVVLVALRKRVAHLLSQQFATRKVEKQYLAVVSGEIEPGEQRWTDYLRKVPDHAHAERVAEDHPDAKYAETRVQLVRYNAAQDRSLVRLFPSTGRMHQLRVQSALRGHPILGDSRYGRVHGQGGESDVIPSSQGLSAPQQTRIMLHAESITFHHPKSGVRVTVQCPADELQQIV</sequence>
<gene>
    <name evidence="3" type="primary">rluA_1</name>
    <name evidence="3" type="ORF">Pla52o_06020</name>
</gene>
<dbReference type="PANTHER" id="PTHR21600">
    <property type="entry name" value="MITOCHONDRIAL RNA PSEUDOURIDINE SYNTHASE"/>
    <property type="match status" value="1"/>
</dbReference>
<comment type="similarity">
    <text evidence="1">Belongs to the pseudouridine synthase RluA family.</text>
</comment>
<dbReference type="EC" id="5.4.99.28" evidence="3"/>
<dbReference type="PROSITE" id="PS01129">
    <property type="entry name" value="PSI_RLU"/>
    <property type="match status" value="1"/>
</dbReference>
<evidence type="ECO:0000256" key="1">
    <source>
        <dbReference type="ARBA" id="ARBA00010876"/>
    </source>
</evidence>
<dbReference type="Pfam" id="PF00849">
    <property type="entry name" value="PseudoU_synth_2"/>
    <property type="match status" value="1"/>
</dbReference>
<name>A0A5C6CVK8_9BACT</name>
<dbReference type="Gene3D" id="3.30.2350.10">
    <property type="entry name" value="Pseudouridine synthase"/>
    <property type="match status" value="1"/>
</dbReference>
<dbReference type="RefSeq" id="WP_146593040.1">
    <property type="nucleotide sequence ID" value="NZ_SJPT01000001.1"/>
</dbReference>
<accession>A0A5C6CVK8</accession>
<dbReference type="OrthoDB" id="9784108at2"/>
<evidence type="ECO:0000313" key="3">
    <source>
        <dbReference type="EMBL" id="TWU26749.1"/>
    </source>
</evidence>
<dbReference type="GO" id="GO:0000455">
    <property type="term" value="P:enzyme-directed rRNA pseudouridine synthesis"/>
    <property type="evidence" value="ECO:0007669"/>
    <property type="project" value="TreeGrafter"/>
</dbReference>
<proteinExistence type="inferred from homology"/>
<dbReference type="GO" id="GO:0160151">
    <property type="term" value="F:tRNA pseudouridine(32) synthase activity"/>
    <property type="evidence" value="ECO:0007669"/>
    <property type="project" value="UniProtKB-EC"/>
</dbReference>
<dbReference type="Proteomes" id="UP000316304">
    <property type="component" value="Unassembled WGS sequence"/>
</dbReference>
<organism evidence="3 4">
    <name type="scientific">Novipirellula galeiformis</name>
    <dbReference type="NCBI Taxonomy" id="2528004"/>
    <lineage>
        <taxon>Bacteria</taxon>
        <taxon>Pseudomonadati</taxon>
        <taxon>Planctomycetota</taxon>
        <taxon>Planctomycetia</taxon>
        <taxon>Pirellulales</taxon>
        <taxon>Pirellulaceae</taxon>
        <taxon>Novipirellula</taxon>
    </lineage>
</organism>
<comment type="caution">
    <text evidence="3">The sequence shown here is derived from an EMBL/GenBank/DDBJ whole genome shotgun (WGS) entry which is preliminary data.</text>
</comment>
<reference evidence="3 4" key="1">
    <citation type="submission" date="2019-02" db="EMBL/GenBank/DDBJ databases">
        <title>Deep-cultivation of Planctomycetes and their phenomic and genomic characterization uncovers novel biology.</title>
        <authorList>
            <person name="Wiegand S."/>
            <person name="Jogler M."/>
            <person name="Boedeker C."/>
            <person name="Pinto D."/>
            <person name="Vollmers J."/>
            <person name="Rivas-Marin E."/>
            <person name="Kohn T."/>
            <person name="Peeters S.H."/>
            <person name="Heuer A."/>
            <person name="Rast P."/>
            <person name="Oberbeckmann S."/>
            <person name="Bunk B."/>
            <person name="Jeske O."/>
            <person name="Meyerdierks A."/>
            <person name="Storesund J.E."/>
            <person name="Kallscheuer N."/>
            <person name="Luecker S."/>
            <person name="Lage O.M."/>
            <person name="Pohl T."/>
            <person name="Merkel B.J."/>
            <person name="Hornburger P."/>
            <person name="Mueller R.-W."/>
            <person name="Bruemmer F."/>
            <person name="Labrenz M."/>
            <person name="Spormann A.M."/>
            <person name="Op Den Camp H."/>
            <person name="Overmann J."/>
            <person name="Amann R."/>
            <person name="Jetten M.S.M."/>
            <person name="Mascher T."/>
            <person name="Medema M.H."/>
            <person name="Devos D.P."/>
            <person name="Kaster A.-K."/>
            <person name="Ovreas L."/>
            <person name="Rohde M."/>
            <person name="Galperin M.Y."/>
            <person name="Jogler C."/>
        </authorList>
    </citation>
    <scope>NUCLEOTIDE SEQUENCE [LARGE SCALE GENOMIC DNA]</scope>
    <source>
        <strain evidence="3 4">Pla52o</strain>
    </source>
</reference>
<dbReference type="InterPro" id="IPR006145">
    <property type="entry name" value="PsdUridine_synth_RsuA/RluA"/>
</dbReference>
<dbReference type="PANTHER" id="PTHR21600:SF87">
    <property type="entry name" value="RNA PSEUDOURIDYLATE SYNTHASE DOMAIN-CONTAINING PROTEIN 1"/>
    <property type="match status" value="1"/>
</dbReference>
<protein>
    <submittedName>
        <fullName evidence="3">Ribosomal large subunit pseudouridine synthase A</fullName>
        <ecNumber evidence="3">5.4.99.28</ecNumber>
    </submittedName>
</protein>
<dbReference type="InterPro" id="IPR050188">
    <property type="entry name" value="RluA_PseudoU_synthase"/>
</dbReference>
<dbReference type="EMBL" id="SJPT01000001">
    <property type="protein sequence ID" value="TWU26749.1"/>
    <property type="molecule type" value="Genomic_DNA"/>
</dbReference>
<keyword evidence="4" id="KW-1185">Reference proteome</keyword>
<dbReference type="InterPro" id="IPR006224">
    <property type="entry name" value="PsdUridine_synth_RluA-like_CS"/>
</dbReference>
<dbReference type="GO" id="GO:0003723">
    <property type="term" value="F:RNA binding"/>
    <property type="evidence" value="ECO:0007669"/>
    <property type="project" value="InterPro"/>
</dbReference>
<evidence type="ECO:0000313" key="4">
    <source>
        <dbReference type="Proteomes" id="UP000316304"/>
    </source>
</evidence>
<dbReference type="InterPro" id="IPR020103">
    <property type="entry name" value="PsdUridine_synth_cat_dom_sf"/>
</dbReference>
<dbReference type="SUPFAM" id="SSF55120">
    <property type="entry name" value="Pseudouridine synthase"/>
    <property type="match status" value="1"/>
</dbReference>
<dbReference type="CDD" id="cd02869">
    <property type="entry name" value="PseudoU_synth_RluA_like"/>
    <property type="match status" value="1"/>
</dbReference>